<dbReference type="AlphaFoldDB" id="A0A6A6VHF0"/>
<dbReference type="PANTHER" id="PTHR10622">
    <property type="entry name" value="HET DOMAIN-CONTAINING PROTEIN"/>
    <property type="match status" value="1"/>
</dbReference>
<dbReference type="PANTHER" id="PTHR10622:SF10">
    <property type="entry name" value="HET DOMAIN-CONTAINING PROTEIN"/>
    <property type="match status" value="1"/>
</dbReference>
<dbReference type="OrthoDB" id="3797571at2759"/>
<name>A0A6A6VHF0_9PLEO</name>
<protein>
    <recommendedName>
        <fullName evidence="3">Heterokaryon incompatibility domain-containing protein</fullName>
    </recommendedName>
</protein>
<accession>A0A6A6VHF0</accession>
<dbReference type="Proteomes" id="UP000799440">
    <property type="component" value="Unassembled WGS sequence"/>
</dbReference>
<organism evidence="1 2">
    <name type="scientific">Sporormia fimetaria CBS 119925</name>
    <dbReference type="NCBI Taxonomy" id="1340428"/>
    <lineage>
        <taxon>Eukaryota</taxon>
        <taxon>Fungi</taxon>
        <taxon>Dikarya</taxon>
        <taxon>Ascomycota</taxon>
        <taxon>Pezizomycotina</taxon>
        <taxon>Dothideomycetes</taxon>
        <taxon>Pleosporomycetidae</taxon>
        <taxon>Pleosporales</taxon>
        <taxon>Sporormiaceae</taxon>
        <taxon>Sporormia</taxon>
    </lineage>
</organism>
<proteinExistence type="predicted"/>
<evidence type="ECO:0008006" key="3">
    <source>
        <dbReference type="Google" id="ProtNLM"/>
    </source>
</evidence>
<sequence length="381" mass="43584">MRVAETASGKGVNVNPADPQLRTYSVLLWALPETNPERNLLCDLDMTVRKSTVYKRFRNFLKMNQCTYVWVDSWSLSESSTAPFAETAEAVLLLYEWLKKAEFICVYLGDVGGKEEITKSSWFRQVPVVQLVAPPPRRMHFYDRDWKYLGDKGDLVERLSAATSVPAYILLHVRDPKFALYGEKVSWTPNGVARMWISLLGVTINIPPRLPDETLCRLAAVQVLQSQEDYTALMCRKPFGLASWREEHVGDEFEQSLQEPSWPAMQLHSPANIKSAELQSALPRFSKPPDSPQLTPRGMLVTLFAKNVRTFVIAWTYCTMEIKEEFYAVCIRVTKNTPFDSEHIQHDYFQGATSGKVCHVRVERLRGFELKNIYFSIEGDV</sequence>
<reference evidence="1" key="1">
    <citation type="journal article" date="2020" name="Stud. Mycol.">
        <title>101 Dothideomycetes genomes: a test case for predicting lifestyles and emergence of pathogens.</title>
        <authorList>
            <person name="Haridas S."/>
            <person name="Albert R."/>
            <person name="Binder M."/>
            <person name="Bloem J."/>
            <person name="Labutti K."/>
            <person name="Salamov A."/>
            <person name="Andreopoulos B."/>
            <person name="Baker S."/>
            <person name="Barry K."/>
            <person name="Bills G."/>
            <person name="Bluhm B."/>
            <person name="Cannon C."/>
            <person name="Castanera R."/>
            <person name="Culley D."/>
            <person name="Daum C."/>
            <person name="Ezra D."/>
            <person name="Gonzalez J."/>
            <person name="Henrissat B."/>
            <person name="Kuo A."/>
            <person name="Liang C."/>
            <person name="Lipzen A."/>
            <person name="Lutzoni F."/>
            <person name="Magnuson J."/>
            <person name="Mondo S."/>
            <person name="Nolan M."/>
            <person name="Ohm R."/>
            <person name="Pangilinan J."/>
            <person name="Park H.-J."/>
            <person name="Ramirez L."/>
            <person name="Alfaro M."/>
            <person name="Sun H."/>
            <person name="Tritt A."/>
            <person name="Yoshinaga Y."/>
            <person name="Zwiers L.-H."/>
            <person name="Turgeon B."/>
            <person name="Goodwin S."/>
            <person name="Spatafora J."/>
            <person name="Crous P."/>
            <person name="Grigoriev I."/>
        </authorList>
    </citation>
    <scope>NUCLEOTIDE SEQUENCE</scope>
    <source>
        <strain evidence="1">CBS 119925</strain>
    </source>
</reference>
<dbReference type="EMBL" id="MU006567">
    <property type="protein sequence ID" value="KAF2749229.1"/>
    <property type="molecule type" value="Genomic_DNA"/>
</dbReference>
<evidence type="ECO:0000313" key="1">
    <source>
        <dbReference type="EMBL" id="KAF2749229.1"/>
    </source>
</evidence>
<evidence type="ECO:0000313" key="2">
    <source>
        <dbReference type="Proteomes" id="UP000799440"/>
    </source>
</evidence>
<keyword evidence="2" id="KW-1185">Reference proteome</keyword>
<gene>
    <name evidence="1" type="ORF">M011DRAFT_466346</name>
</gene>